<evidence type="ECO:0000313" key="4">
    <source>
        <dbReference type="EMBL" id="CEJ06708.1"/>
    </source>
</evidence>
<evidence type="ECO:0000259" key="1">
    <source>
        <dbReference type="Pfam" id="PF07905"/>
    </source>
</evidence>
<evidence type="ECO:0000313" key="5">
    <source>
        <dbReference type="Proteomes" id="UP001071230"/>
    </source>
</evidence>
<dbReference type="InterPro" id="IPR012914">
    <property type="entry name" value="PucR_dom"/>
</dbReference>
<dbReference type="EMBL" id="CDGJ01000032">
    <property type="protein sequence ID" value="CEJ06708.1"/>
    <property type="molecule type" value="Genomic_DNA"/>
</dbReference>
<keyword evidence="3" id="KW-0371">Homeobox</keyword>
<dbReference type="EMBL" id="LR746496">
    <property type="protein sequence ID" value="CAA7600574.1"/>
    <property type="molecule type" value="Genomic_DNA"/>
</dbReference>
<name>A0A8S0WMH2_9FIRM</name>
<protein>
    <submittedName>
        <fullName evidence="3">Homeodomain-like</fullName>
    </submittedName>
    <submittedName>
        <fullName evidence="4">Purine catabolism regulator-like protein</fullName>
    </submittedName>
</protein>
<evidence type="ECO:0000313" key="3">
    <source>
        <dbReference type="EMBL" id="CAA7600574.1"/>
    </source>
</evidence>
<dbReference type="PANTHER" id="PTHR33744">
    <property type="entry name" value="CARBOHYDRATE DIACID REGULATOR"/>
    <property type="match status" value="1"/>
</dbReference>
<dbReference type="GO" id="GO:0003677">
    <property type="term" value="F:DNA binding"/>
    <property type="evidence" value="ECO:0007669"/>
    <property type="project" value="UniProtKB-KW"/>
</dbReference>
<dbReference type="InterPro" id="IPR042070">
    <property type="entry name" value="PucR_C-HTH_sf"/>
</dbReference>
<dbReference type="AlphaFoldDB" id="A0A8S0WMH2"/>
<dbReference type="PANTHER" id="PTHR33744:SF1">
    <property type="entry name" value="DNA-BINDING TRANSCRIPTIONAL ACTIVATOR ADER"/>
    <property type="match status" value="1"/>
</dbReference>
<dbReference type="Pfam" id="PF13556">
    <property type="entry name" value="HTH_30"/>
    <property type="match status" value="1"/>
</dbReference>
<gene>
    <name evidence="4" type="ORF">DEACI_1158</name>
    <name evidence="3" type="ORF">DEACI_1227</name>
</gene>
<feature type="domain" description="Purine catabolism PurC-like" evidence="1">
    <location>
        <begin position="11"/>
        <end position="129"/>
    </location>
</feature>
<dbReference type="InterPro" id="IPR051448">
    <property type="entry name" value="CdaR-like_regulators"/>
</dbReference>
<dbReference type="Proteomes" id="UP001071230">
    <property type="component" value="Unassembled WGS sequence"/>
</dbReference>
<reference evidence="4" key="1">
    <citation type="submission" date="2014-11" db="EMBL/GenBank/DDBJ databases">
        <authorList>
            <person name="Hornung B.V."/>
        </authorList>
    </citation>
    <scope>NUCLEOTIDE SEQUENCE</scope>
    <source>
        <strain evidence="4">INE</strain>
    </source>
</reference>
<dbReference type="InterPro" id="IPR025736">
    <property type="entry name" value="PucR_C-HTH_dom"/>
</dbReference>
<proteinExistence type="predicted"/>
<dbReference type="Gene3D" id="1.10.10.2840">
    <property type="entry name" value="PucR C-terminal helix-turn-helix domain"/>
    <property type="match status" value="1"/>
</dbReference>
<feature type="domain" description="PucR C-terminal helix-turn-helix" evidence="2">
    <location>
        <begin position="488"/>
        <end position="546"/>
    </location>
</feature>
<keyword evidence="5" id="KW-1185">Reference proteome</keyword>
<sequence>MNKEQLLTIADALKRPLFQHAEVIAGSRGLTRPIRWVHVLESTENASFLNGGELLLSTGVGFGESAAKRLSYLNEVIQRQAVGLCLELGLYIREIPRDMRELSDHHEFPLIVFHQPVRFVDITLDLHENLVNCQTQVLKSLERYARDLQRLTLQTQSLPRILGHFQAMVQAQTFFLNLQGPPLFSPNMPQSVQAELTGWLQAFLLSLDPLPESSGFLPIAAHKYFLYQPVIAMGQVLAYLGLVLYENQPDEMLHLILDYTAIAMAQILLRRMFAQERSLDNENRLLEDILQNRPGTEEQFRAILGLHATSSHRPRYWAAILEALSDEDELHWTHETDSPFHDQLAIFRFLLTRHSFRSLLRSRGHRLYFLLVETNSVPARRLSPHENARLPLEKALNDMVEAARRALGADVRLHLGVSNASLNYAHADQAFKEAEQVLAFTAEFRSPFFEDLGVYRLLLQAGREALESFIADYLGPILSYDAKSGSQLLLTLRVLLDENLSKQEAAGKLFIRRQTLYHRLEKIEQLLGSHYLKPENRLSLELALRAHAWLHRQDNETEKTGR</sequence>
<dbReference type="Pfam" id="PF07905">
    <property type="entry name" value="PucR"/>
    <property type="match status" value="1"/>
</dbReference>
<accession>A0A8S0WMH2</accession>
<dbReference type="KEGG" id="aacx:DEACI_1227"/>
<evidence type="ECO:0000259" key="2">
    <source>
        <dbReference type="Pfam" id="PF13556"/>
    </source>
</evidence>
<keyword evidence="3" id="KW-0238">DNA-binding</keyword>
<reference evidence="3" key="2">
    <citation type="submission" date="2020-01" db="EMBL/GenBank/DDBJ databases">
        <authorList>
            <person name="Hornung B."/>
        </authorList>
    </citation>
    <scope>NUCLEOTIDE SEQUENCE</scope>
    <source>
        <strain evidence="3">PacBioINE</strain>
    </source>
</reference>
<dbReference type="Proteomes" id="UP000836597">
    <property type="component" value="Chromosome"/>
</dbReference>
<dbReference type="RefSeq" id="WP_240984228.1">
    <property type="nucleotide sequence ID" value="NZ_CDGJ01000032.1"/>
</dbReference>
<organism evidence="3">
    <name type="scientific">Acididesulfobacillus acetoxydans</name>
    <dbReference type="NCBI Taxonomy" id="1561005"/>
    <lineage>
        <taxon>Bacteria</taxon>
        <taxon>Bacillati</taxon>
        <taxon>Bacillota</taxon>
        <taxon>Clostridia</taxon>
        <taxon>Eubacteriales</taxon>
        <taxon>Peptococcaceae</taxon>
        <taxon>Acididesulfobacillus</taxon>
    </lineage>
</organism>